<feature type="signal peptide" evidence="6">
    <location>
        <begin position="1"/>
        <end position="20"/>
    </location>
</feature>
<evidence type="ECO:0000256" key="1">
    <source>
        <dbReference type="ARBA" id="ARBA00001947"/>
    </source>
</evidence>
<keyword evidence="5" id="KW-0862">Zinc</keyword>
<comment type="cofactor">
    <cofactor evidence="1">
        <name>Zn(2+)</name>
        <dbReference type="ChEBI" id="CHEBI:29105"/>
    </cofactor>
</comment>
<dbReference type="EMBL" id="KP290855">
    <property type="protein sequence ID" value="AJD23182.1"/>
    <property type="molecule type" value="mRNA"/>
</dbReference>
<sequence>MQKTYFLALVSLLATSVVGARSVDGQVRLNNGGSSVNIDSFDSVDHAGSDGTQISKSELDEVIAKSELLSLHRSLVDIKSISDHEQAVGTFLIEYLHSRNFTVEKQYVPFDDDTGKTIDSPRRFNIYAYPGRRANPGIVLTSHIDTVPPFIPYSLSHPPATSLRRDDILISGRGTVDDKASVACQIIAAIDLLKKYPDIDVGLLFVVSEETGGKGMSNFSGSRLNTATYHTIIFGEPTERALVAGHKGMIGFDIRVRGKPAHSGYPWLGRSAVSEILPILSRIDRLGDIPASEGGLPSSDKYGRSTLNIGFMAGGVAANVVAEEATAKVAVRLAAGDPEDAKDIIMRAIRDAAKKHRNDTTVIVTKGRDGKKADVEVTFGAESYSPVDLDSDVDGFNVTTVNYGTDVPHWKMYNDKVKRYLYGPGTIFVAHGKNEALTVGELEAGLEGYKKLLAAAVKRVTS</sequence>
<dbReference type="SUPFAM" id="SSF53187">
    <property type="entry name" value="Zn-dependent exopeptidases"/>
    <property type="match status" value="1"/>
</dbReference>
<evidence type="ECO:0000256" key="3">
    <source>
        <dbReference type="ARBA" id="ARBA00022723"/>
    </source>
</evidence>
<keyword evidence="6" id="KW-0732">Signal</keyword>
<accession>A0A0B4VM76</accession>
<evidence type="ECO:0000259" key="7">
    <source>
        <dbReference type="Pfam" id="PF07687"/>
    </source>
</evidence>
<dbReference type="PANTHER" id="PTHR43808">
    <property type="entry name" value="ACETYLORNITHINE DEACETYLASE"/>
    <property type="match status" value="1"/>
</dbReference>
<dbReference type="CDD" id="cd05652">
    <property type="entry name" value="M20_ArgE_DapE-like_fungal"/>
    <property type="match status" value="1"/>
</dbReference>
<dbReference type="InterPro" id="IPR036264">
    <property type="entry name" value="Bact_exopeptidase_dim_dom"/>
</dbReference>
<dbReference type="InterPro" id="IPR002933">
    <property type="entry name" value="Peptidase_M20"/>
</dbReference>
<organism evidence="8">
    <name type="scientific">Onygena corvina</name>
    <dbReference type="NCBI Taxonomy" id="180788"/>
    <lineage>
        <taxon>Eukaryota</taxon>
        <taxon>Fungi</taxon>
        <taxon>Dikarya</taxon>
        <taxon>Ascomycota</taxon>
        <taxon>Pezizomycotina</taxon>
        <taxon>Eurotiomycetes</taxon>
        <taxon>Eurotiomycetidae</taxon>
        <taxon>Onygenales</taxon>
        <taxon>Onygenaceae</taxon>
        <taxon>Onygena</taxon>
    </lineage>
</organism>
<dbReference type="Pfam" id="PF07687">
    <property type="entry name" value="M20_dimer"/>
    <property type="match status" value="1"/>
</dbReference>
<dbReference type="PANTHER" id="PTHR43808:SF8">
    <property type="entry name" value="PEPTIDASE M20 DIMERISATION DOMAIN-CONTAINING PROTEIN"/>
    <property type="match status" value="1"/>
</dbReference>
<dbReference type="GO" id="GO:0016787">
    <property type="term" value="F:hydrolase activity"/>
    <property type="evidence" value="ECO:0007669"/>
    <property type="project" value="UniProtKB-KW"/>
</dbReference>
<dbReference type="AlphaFoldDB" id="A0A0B4VM76"/>
<dbReference type="InterPro" id="IPR050072">
    <property type="entry name" value="Peptidase_M20A"/>
</dbReference>
<proteinExistence type="evidence at transcript level"/>
<name>A0A0B4VM76_9EURO</name>
<keyword evidence="3" id="KW-0479">Metal-binding</keyword>
<comment type="similarity">
    <text evidence="2">Belongs to the peptidase M20A family.</text>
</comment>
<feature type="chain" id="PRO_5002110890" evidence="6">
    <location>
        <begin position="21"/>
        <end position="462"/>
    </location>
</feature>
<evidence type="ECO:0000256" key="2">
    <source>
        <dbReference type="ARBA" id="ARBA00006247"/>
    </source>
</evidence>
<dbReference type="GO" id="GO:0046872">
    <property type="term" value="F:metal ion binding"/>
    <property type="evidence" value="ECO:0007669"/>
    <property type="project" value="UniProtKB-KW"/>
</dbReference>
<evidence type="ECO:0000256" key="5">
    <source>
        <dbReference type="ARBA" id="ARBA00022833"/>
    </source>
</evidence>
<keyword evidence="4" id="KW-0378">Hydrolase</keyword>
<dbReference type="Gene3D" id="3.40.630.10">
    <property type="entry name" value="Zn peptidases"/>
    <property type="match status" value="1"/>
</dbReference>
<reference evidence="8" key="1">
    <citation type="journal article" date="2015" name="Appl. Microbiol. Biotechnol.">
        <title>Genome and secretome analyses provide insights into keratin decomposition by novel proteases from the non-pathogenic fungus Onygena corvina.</title>
        <authorList>
            <person name="Huang Y."/>
            <person name="Busk P.K."/>
            <person name="Herbst F.A."/>
            <person name="Lange L."/>
        </authorList>
    </citation>
    <scope>NUCLEOTIDE SEQUENCE</scope>
    <source>
        <strain evidence="8">CBS 281.48</strain>
    </source>
</reference>
<evidence type="ECO:0000256" key="4">
    <source>
        <dbReference type="ARBA" id="ARBA00022801"/>
    </source>
</evidence>
<dbReference type="Pfam" id="PF01546">
    <property type="entry name" value="Peptidase_M20"/>
    <property type="match status" value="1"/>
</dbReference>
<dbReference type="SUPFAM" id="SSF55031">
    <property type="entry name" value="Bacterial exopeptidase dimerisation domain"/>
    <property type="match status" value="1"/>
</dbReference>
<evidence type="ECO:0000256" key="6">
    <source>
        <dbReference type="SAM" id="SignalP"/>
    </source>
</evidence>
<protein>
    <submittedName>
        <fullName evidence="8">Putative peptidase</fullName>
    </submittedName>
</protein>
<dbReference type="Gene3D" id="3.30.70.360">
    <property type="match status" value="1"/>
</dbReference>
<evidence type="ECO:0000313" key="8">
    <source>
        <dbReference type="EMBL" id="AJD23182.1"/>
    </source>
</evidence>
<dbReference type="InterPro" id="IPR011650">
    <property type="entry name" value="Peptidase_M20_dimer"/>
</dbReference>
<feature type="domain" description="Peptidase M20 dimerisation" evidence="7">
    <location>
        <begin position="245"/>
        <end position="356"/>
    </location>
</feature>